<organism evidence="1 2">
    <name type="scientific">Zizania palustris</name>
    <name type="common">Northern wild rice</name>
    <dbReference type="NCBI Taxonomy" id="103762"/>
    <lineage>
        <taxon>Eukaryota</taxon>
        <taxon>Viridiplantae</taxon>
        <taxon>Streptophyta</taxon>
        <taxon>Embryophyta</taxon>
        <taxon>Tracheophyta</taxon>
        <taxon>Spermatophyta</taxon>
        <taxon>Magnoliopsida</taxon>
        <taxon>Liliopsida</taxon>
        <taxon>Poales</taxon>
        <taxon>Poaceae</taxon>
        <taxon>BOP clade</taxon>
        <taxon>Oryzoideae</taxon>
        <taxon>Oryzeae</taxon>
        <taxon>Zizaniinae</taxon>
        <taxon>Zizania</taxon>
    </lineage>
</organism>
<keyword evidence="2" id="KW-1185">Reference proteome</keyword>
<dbReference type="AlphaFoldDB" id="A0A8J5W6J7"/>
<accession>A0A8J5W6J7</accession>
<sequence length="72" mass="8044">MLHVIAIMSTKVVRVEIPQHLLKRCSLLCVRNFLIYTGTRSECSHCCCGLPRLHRCLDIADVNRPSVPIVGG</sequence>
<evidence type="ECO:0000313" key="2">
    <source>
        <dbReference type="Proteomes" id="UP000729402"/>
    </source>
</evidence>
<name>A0A8J5W6J7_ZIZPA</name>
<reference evidence="1" key="1">
    <citation type="journal article" date="2021" name="bioRxiv">
        <title>Whole Genome Assembly and Annotation of Northern Wild Rice, Zizania palustris L., Supports a Whole Genome Duplication in the Zizania Genus.</title>
        <authorList>
            <person name="Haas M."/>
            <person name="Kono T."/>
            <person name="Macchietto M."/>
            <person name="Millas R."/>
            <person name="McGilp L."/>
            <person name="Shao M."/>
            <person name="Duquette J."/>
            <person name="Hirsch C.N."/>
            <person name="Kimball J."/>
        </authorList>
    </citation>
    <scope>NUCLEOTIDE SEQUENCE</scope>
    <source>
        <tissue evidence="1">Fresh leaf tissue</tissue>
    </source>
</reference>
<comment type="caution">
    <text evidence="1">The sequence shown here is derived from an EMBL/GenBank/DDBJ whole genome shotgun (WGS) entry which is preliminary data.</text>
</comment>
<dbReference type="Proteomes" id="UP000729402">
    <property type="component" value="Unassembled WGS sequence"/>
</dbReference>
<dbReference type="EMBL" id="JAAALK010000282">
    <property type="protein sequence ID" value="KAG8081004.1"/>
    <property type="molecule type" value="Genomic_DNA"/>
</dbReference>
<proteinExistence type="predicted"/>
<evidence type="ECO:0000313" key="1">
    <source>
        <dbReference type="EMBL" id="KAG8081004.1"/>
    </source>
</evidence>
<gene>
    <name evidence="1" type="ORF">GUJ93_ZPchr0007g3153</name>
</gene>
<protein>
    <submittedName>
        <fullName evidence="1">Uncharacterized protein</fullName>
    </submittedName>
</protein>
<reference evidence="1" key="2">
    <citation type="submission" date="2021-02" db="EMBL/GenBank/DDBJ databases">
        <authorList>
            <person name="Kimball J.A."/>
            <person name="Haas M.W."/>
            <person name="Macchietto M."/>
            <person name="Kono T."/>
            <person name="Duquette J."/>
            <person name="Shao M."/>
        </authorList>
    </citation>
    <scope>NUCLEOTIDE SEQUENCE</scope>
    <source>
        <tissue evidence="1">Fresh leaf tissue</tissue>
    </source>
</reference>